<proteinExistence type="predicted"/>
<organism evidence="2 3">
    <name type="scientific">Actinacidiphila acididurans</name>
    <dbReference type="NCBI Taxonomy" id="2784346"/>
    <lineage>
        <taxon>Bacteria</taxon>
        <taxon>Bacillati</taxon>
        <taxon>Actinomycetota</taxon>
        <taxon>Actinomycetes</taxon>
        <taxon>Kitasatosporales</taxon>
        <taxon>Streptomycetaceae</taxon>
        <taxon>Actinacidiphila</taxon>
    </lineage>
</organism>
<comment type="caution">
    <text evidence="2">The sequence shown here is derived from an EMBL/GenBank/DDBJ whole genome shotgun (WGS) entry which is preliminary data.</text>
</comment>
<dbReference type="InterPro" id="IPR045428">
    <property type="entry name" value="EACC1"/>
</dbReference>
<dbReference type="Pfam" id="PF19953">
    <property type="entry name" value="EACC1"/>
    <property type="match status" value="1"/>
</dbReference>
<reference evidence="2 3" key="1">
    <citation type="submission" date="2021-01" db="EMBL/GenBank/DDBJ databases">
        <title>Streptomyces acididurans sp. nov., isolated from a peat swamp forest soil.</title>
        <authorList>
            <person name="Chantavorakit T."/>
            <person name="Duangmal K."/>
        </authorList>
    </citation>
    <scope>NUCLEOTIDE SEQUENCE [LARGE SCALE GENOMIC DNA]</scope>
    <source>
        <strain evidence="2 3">KK5PA1</strain>
    </source>
</reference>
<feature type="compositionally biased region" description="Pro residues" evidence="1">
    <location>
        <begin position="138"/>
        <end position="162"/>
    </location>
</feature>
<gene>
    <name evidence="2" type="ORF">ITX44_33070</name>
</gene>
<feature type="compositionally biased region" description="Low complexity" evidence="1">
    <location>
        <begin position="163"/>
        <end position="179"/>
    </location>
</feature>
<accession>A0ABS2U269</accession>
<keyword evidence="3" id="KW-1185">Reference proteome</keyword>
<evidence type="ECO:0000256" key="1">
    <source>
        <dbReference type="SAM" id="MobiDB-lite"/>
    </source>
</evidence>
<evidence type="ECO:0000313" key="3">
    <source>
        <dbReference type="Proteomes" id="UP000749040"/>
    </source>
</evidence>
<dbReference type="RefSeq" id="WP_205362153.1">
    <property type="nucleotide sequence ID" value="NZ_JADKYB010000024.1"/>
</dbReference>
<name>A0ABS2U269_9ACTN</name>
<evidence type="ECO:0000313" key="2">
    <source>
        <dbReference type="EMBL" id="MBM9509296.1"/>
    </source>
</evidence>
<protein>
    <submittedName>
        <fullName evidence="2">Uncharacterized protein</fullName>
    </submittedName>
</protein>
<feature type="region of interest" description="Disordered" evidence="1">
    <location>
        <begin position="138"/>
        <end position="200"/>
    </location>
</feature>
<sequence length="200" mass="19929">MVEIEVGLAAAVPEDTEDDLRSLLRWLRADESLAGRADGQVRDGAPPRPGQMGTAFDILQLTLGSGLSAASLVVSVLQWRDAHRRPPALVLRRGEATVEVPATGEVDAAALVQAVVLLAEEPPVMMPAAAAPPVPVAAPAPAAAPPVPAAAPAPAAPPPAPVAAPARVADAVPAGDAVPTGAEQSTHPLTGEPAGDGTPS</sequence>
<dbReference type="Proteomes" id="UP000749040">
    <property type="component" value="Unassembled WGS sequence"/>
</dbReference>
<dbReference type="EMBL" id="JADKYB010000024">
    <property type="protein sequence ID" value="MBM9509296.1"/>
    <property type="molecule type" value="Genomic_DNA"/>
</dbReference>